<evidence type="ECO:0000313" key="2">
    <source>
        <dbReference type="EMBL" id="QSB44126.1"/>
    </source>
</evidence>
<organism evidence="2 3">
    <name type="scientific">Tsuneonella flava</name>
    <dbReference type="NCBI Taxonomy" id="2055955"/>
    <lineage>
        <taxon>Bacteria</taxon>
        <taxon>Pseudomonadati</taxon>
        <taxon>Pseudomonadota</taxon>
        <taxon>Alphaproteobacteria</taxon>
        <taxon>Sphingomonadales</taxon>
        <taxon>Erythrobacteraceae</taxon>
        <taxon>Tsuneonella</taxon>
    </lineage>
</organism>
<keyword evidence="3" id="KW-1185">Reference proteome</keyword>
<keyword evidence="1" id="KW-1133">Transmembrane helix</keyword>
<keyword evidence="1" id="KW-0812">Transmembrane</keyword>
<dbReference type="EMBL" id="CP061510">
    <property type="protein sequence ID" value="QSB44126.1"/>
    <property type="molecule type" value="Genomic_DNA"/>
</dbReference>
<feature type="transmembrane region" description="Helical" evidence="1">
    <location>
        <begin position="47"/>
        <end position="68"/>
    </location>
</feature>
<name>A0ABX7KAB8_9SPHN</name>
<protein>
    <submittedName>
        <fullName evidence="2">Uncharacterized protein</fullName>
    </submittedName>
</protein>
<dbReference type="RefSeq" id="WP_123639973.1">
    <property type="nucleotide sequence ID" value="NZ_CP061510.1"/>
</dbReference>
<sequence>MNVATASKLKKLVAVGGLLLVLNEIRGIVMAAPVFWTLFQTGNSEVDTVAAIAMLMGILLSVIVPIVLAKRARAHFESALN</sequence>
<evidence type="ECO:0000256" key="1">
    <source>
        <dbReference type="SAM" id="Phobius"/>
    </source>
</evidence>
<keyword evidence="1" id="KW-0472">Membrane</keyword>
<accession>A0ABX7KAB8</accession>
<reference evidence="2 3" key="1">
    <citation type="submission" date="2020-09" db="EMBL/GenBank/DDBJ databases">
        <title>Complete genome sequence of altererythrobacter flavus SS-21NJ, isolated from Dongying oil sludge in Shandong province.</title>
        <authorList>
            <person name="Sun S."/>
            <person name="Zhang Z."/>
        </authorList>
    </citation>
    <scope>NUCLEOTIDE SEQUENCE [LARGE SCALE GENOMIC DNA]</scope>
    <source>
        <strain evidence="2 3">SS-21NJ</strain>
    </source>
</reference>
<dbReference type="Proteomes" id="UP000663637">
    <property type="component" value="Chromosome"/>
</dbReference>
<gene>
    <name evidence="2" type="ORF">IDJ81_12395</name>
</gene>
<proteinExistence type="predicted"/>
<evidence type="ECO:0000313" key="3">
    <source>
        <dbReference type="Proteomes" id="UP000663637"/>
    </source>
</evidence>